<evidence type="ECO:0000256" key="4">
    <source>
        <dbReference type="ARBA" id="ARBA00022723"/>
    </source>
</evidence>
<gene>
    <name evidence="11" type="ORF">KSX_88700</name>
</gene>
<comment type="similarity">
    <text evidence="1">In the C-terminal section; belongs to the transposase 35 family.</text>
</comment>
<evidence type="ECO:0000256" key="2">
    <source>
        <dbReference type="ARBA" id="ARBA00011044"/>
    </source>
</evidence>
<evidence type="ECO:0000313" key="11">
    <source>
        <dbReference type="EMBL" id="GHO50707.1"/>
    </source>
</evidence>
<name>A0A8J3IDF0_9CHLR</name>
<comment type="caution">
    <text evidence="11">The sequence shown here is derived from an EMBL/GenBank/DDBJ whole genome shotgun (WGS) entry which is preliminary data.</text>
</comment>
<dbReference type="Proteomes" id="UP000612362">
    <property type="component" value="Unassembled WGS sequence"/>
</dbReference>
<evidence type="ECO:0000256" key="3">
    <source>
        <dbReference type="ARBA" id="ARBA00022578"/>
    </source>
</evidence>
<dbReference type="InterPro" id="IPR001959">
    <property type="entry name" value="Transposase"/>
</dbReference>
<dbReference type="Pfam" id="PF07282">
    <property type="entry name" value="Cas12f1-like_TNB"/>
    <property type="match status" value="1"/>
</dbReference>
<dbReference type="GO" id="GO:0046872">
    <property type="term" value="F:metal ion binding"/>
    <property type="evidence" value="ECO:0007669"/>
    <property type="project" value="UniProtKB-KW"/>
</dbReference>
<dbReference type="AlphaFoldDB" id="A0A8J3IDF0"/>
<comment type="similarity">
    <text evidence="2">In the N-terminal section; belongs to the transposase 2 family.</text>
</comment>
<organism evidence="11 12">
    <name type="scientific">Ktedonospora formicarum</name>
    <dbReference type="NCBI Taxonomy" id="2778364"/>
    <lineage>
        <taxon>Bacteria</taxon>
        <taxon>Bacillati</taxon>
        <taxon>Chloroflexota</taxon>
        <taxon>Ktedonobacteria</taxon>
        <taxon>Ktedonobacterales</taxon>
        <taxon>Ktedonobacteraceae</taxon>
        <taxon>Ktedonospora</taxon>
    </lineage>
</organism>
<dbReference type="InterPro" id="IPR051399">
    <property type="entry name" value="RNA-guided_DNA_endo/Transpos"/>
</dbReference>
<dbReference type="PANTHER" id="PTHR30405:SF25">
    <property type="entry name" value="RNA-GUIDED DNA ENDONUCLEASE INSQ-RELATED"/>
    <property type="match status" value="1"/>
</dbReference>
<dbReference type="GO" id="GO:0003677">
    <property type="term" value="F:DNA binding"/>
    <property type="evidence" value="ECO:0007669"/>
    <property type="project" value="UniProtKB-KW"/>
</dbReference>
<dbReference type="Pfam" id="PF12323">
    <property type="entry name" value="HTH_OrfB_IS605"/>
    <property type="match status" value="1"/>
</dbReference>
<evidence type="ECO:0000313" key="12">
    <source>
        <dbReference type="Proteomes" id="UP000612362"/>
    </source>
</evidence>
<dbReference type="GO" id="GO:0032196">
    <property type="term" value="P:transposition"/>
    <property type="evidence" value="ECO:0007669"/>
    <property type="project" value="UniProtKB-KW"/>
</dbReference>
<keyword evidence="7" id="KW-0233">DNA recombination</keyword>
<evidence type="ECO:0000256" key="5">
    <source>
        <dbReference type="ARBA" id="ARBA00022833"/>
    </source>
</evidence>
<keyword evidence="12" id="KW-1185">Reference proteome</keyword>
<dbReference type="GO" id="GO:0006310">
    <property type="term" value="P:DNA recombination"/>
    <property type="evidence" value="ECO:0007669"/>
    <property type="project" value="UniProtKB-KW"/>
</dbReference>
<evidence type="ECO:0000259" key="8">
    <source>
        <dbReference type="Pfam" id="PF01385"/>
    </source>
</evidence>
<reference evidence="11" key="1">
    <citation type="submission" date="2020-10" db="EMBL/GenBank/DDBJ databases">
        <title>Taxonomic study of unclassified bacteria belonging to the class Ktedonobacteria.</title>
        <authorList>
            <person name="Yabe S."/>
            <person name="Wang C.M."/>
            <person name="Zheng Y."/>
            <person name="Sakai Y."/>
            <person name="Cavaletti L."/>
            <person name="Monciardini P."/>
            <person name="Donadio S."/>
        </authorList>
    </citation>
    <scope>NUCLEOTIDE SEQUENCE</scope>
    <source>
        <strain evidence="11">SOSP1-1</strain>
    </source>
</reference>
<feature type="domain" description="Transposase putative helix-turn-helix" evidence="10">
    <location>
        <begin position="1"/>
        <end position="46"/>
    </location>
</feature>
<dbReference type="Pfam" id="PF01385">
    <property type="entry name" value="OrfB_IS605"/>
    <property type="match status" value="1"/>
</dbReference>
<evidence type="ECO:0000256" key="7">
    <source>
        <dbReference type="ARBA" id="ARBA00023172"/>
    </source>
</evidence>
<dbReference type="EMBL" id="BNJF01000009">
    <property type="protein sequence ID" value="GHO50707.1"/>
    <property type="molecule type" value="Genomic_DNA"/>
</dbReference>
<feature type="domain" description="Cas12f1-like TNB" evidence="9">
    <location>
        <begin position="291"/>
        <end position="358"/>
    </location>
</feature>
<dbReference type="NCBIfam" id="TIGR01766">
    <property type="entry name" value="IS200/IS605 family accessory protein TnpB-like domain"/>
    <property type="match status" value="1"/>
</dbReference>
<dbReference type="InterPro" id="IPR021027">
    <property type="entry name" value="Transposase_put_HTH"/>
</dbReference>
<dbReference type="RefSeq" id="WP_220199685.1">
    <property type="nucleotide sequence ID" value="NZ_BNJF01000009.1"/>
</dbReference>
<dbReference type="PANTHER" id="PTHR30405">
    <property type="entry name" value="TRANSPOSASE"/>
    <property type="match status" value="1"/>
</dbReference>
<keyword evidence="3" id="KW-0815">Transposition</keyword>
<evidence type="ECO:0000259" key="10">
    <source>
        <dbReference type="Pfam" id="PF12323"/>
    </source>
</evidence>
<sequence length="392" mass="45154">MKQIHAYKYRFTPTDEQKQTLARTFGCVRFISNWALRKKTDAFYNEHQRLYYKDLSAMLPDLKKQEASAWLSEVSSVPLQQALRHLDKAFLNFFEGRAKYPRFKKKRARQSATYVGTAFTWRNGCLTLAKMREPLAIRWSRLLPEGAIPSSVTITKDSANRYFVSILVEEEMVHLPSNEQVIGADLGLTSFVVLSDGEIVGNPRFFHKDEKRLAKAQRRHARKRKGSKNREKARLKVARLHARIADRRRDFLHKLSTRLIRENQTICVESLQVKNMVKNGTLSKAISDVGWSEFVAQLSYKADWYGRTLVKIDKWYPSSKRCFECGHVLDSLPLEIRHWDCPECGVHHDRDLNAAKNIVAAGQAVLACGEAVRPGRVLSRLGKPQRSRKLSR</sequence>
<accession>A0A8J3IDF0</accession>
<proteinExistence type="inferred from homology"/>
<feature type="domain" description="Probable transposase IS891/IS1136/IS1341" evidence="8">
    <location>
        <begin position="167"/>
        <end position="279"/>
    </location>
</feature>
<dbReference type="NCBIfam" id="NF040570">
    <property type="entry name" value="guided_TnpB"/>
    <property type="match status" value="1"/>
</dbReference>
<evidence type="ECO:0000259" key="9">
    <source>
        <dbReference type="Pfam" id="PF07282"/>
    </source>
</evidence>
<protein>
    <submittedName>
        <fullName evidence="11">Transposase</fullName>
    </submittedName>
</protein>
<keyword evidence="5" id="KW-0862">Zinc</keyword>
<evidence type="ECO:0000256" key="1">
    <source>
        <dbReference type="ARBA" id="ARBA00008761"/>
    </source>
</evidence>
<keyword evidence="6" id="KW-0238">DNA-binding</keyword>
<evidence type="ECO:0000256" key="6">
    <source>
        <dbReference type="ARBA" id="ARBA00023125"/>
    </source>
</evidence>
<dbReference type="InterPro" id="IPR010095">
    <property type="entry name" value="Cas12f1-like_TNB"/>
</dbReference>
<keyword evidence="4" id="KW-0479">Metal-binding</keyword>